<dbReference type="InterPro" id="IPR016694">
    <property type="entry name" value="UCP017292"/>
</dbReference>
<dbReference type="Proteomes" id="UP000295280">
    <property type="component" value="Unassembled WGS sequence"/>
</dbReference>
<dbReference type="EMBL" id="SCWD01000005">
    <property type="protein sequence ID" value="TDL96597.1"/>
    <property type="molecule type" value="Genomic_DNA"/>
</dbReference>
<dbReference type="InterPro" id="IPR037274">
    <property type="entry name" value="Znf_CHY_sf"/>
</dbReference>
<evidence type="ECO:0000256" key="2">
    <source>
        <dbReference type="ARBA" id="ARBA00022771"/>
    </source>
</evidence>
<evidence type="ECO:0000313" key="5">
    <source>
        <dbReference type="EMBL" id="TDL96597.1"/>
    </source>
</evidence>
<name>A0A9Q8CKB8_9STAP</name>
<dbReference type="RefSeq" id="WP_133418281.1">
    <property type="nucleotide sequence ID" value="NZ_SCWD01000005.1"/>
</dbReference>
<protein>
    <recommendedName>
        <fullName evidence="4">CHY-type domain-containing protein</fullName>
    </recommendedName>
</protein>
<accession>A0A9Q8CKB8</accession>
<evidence type="ECO:0000313" key="6">
    <source>
        <dbReference type="Proteomes" id="UP000295280"/>
    </source>
</evidence>
<evidence type="ECO:0000259" key="4">
    <source>
        <dbReference type="PROSITE" id="PS51266"/>
    </source>
</evidence>
<evidence type="ECO:0000256" key="3">
    <source>
        <dbReference type="ARBA" id="ARBA00022833"/>
    </source>
</evidence>
<dbReference type="PIRSF" id="PIRSF017292">
    <property type="entry name" value="UCP017292_Znf_CHY"/>
    <property type="match status" value="1"/>
</dbReference>
<dbReference type="InterPro" id="IPR008913">
    <property type="entry name" value="Znf_CHY"/>
</dbReference>
<evidence type="ECO:0000256" key="1">
    <source>
        <dbReference type="ARBA" id="ARBA00022723"/>
    </source>
</evidence>
<feature type="domain" description="CHY-type" evidence="4">
    <location>
        <begin position="8"/>
        <end position="88"/>
    </location>
</feature>
<dbReference type="PROSITE" id="PS51266">
    <property type="entry name" value="ZF_CHY"/>
    <property type="match status" value="1"/>
</dbReference>
<organism evidence="5 6">
    <name type="scientific">Macrococcus carouselicus</name>
    <dbReference type="NCBI Taxonomy" id="69969"/>
    <lineage>
        <taxon>Bacteria</taxon>
        <taxon>Bacillati</taxon>
        <taxon>Bacillota</taxon>
        <taxon>Bacilli</taxon>
        <taxon>Bacillales</taxon>
        <taxon>Staphylococcaceae</taxon>
        <taxon>Macrococcus</taxon>
    </lineage>
</organism>
<reference evidence="5 6" key="1">
    <citation type="submission" date="2019-01" db="EMBL/GenBank/DDBJ databases">
        <title>Draft genome sequences of the type strains of six Macrococcus species.</title>
        <authorList>
            <person name="Mazhar S."/>
            <person name="Altermann E."/>
            <person name="Hill C."/>
            <person name="Mcauliffe O."/>
        </authorList>
    </citation>
    <scope>NUCLEOTIDE SEQUENCE [LARGE SCALE GENOMIC DNA]</scope>
    <source>
        <strain evidence="5 6">ATCC 51828</strain>
    </source>
</reference>
<gene>
    <name evidence="5" type="ORF">ERX40_09585</name>
</gene>
<dbReference type="PANTHER" id="PTHR28082">
    <property type="entry name" value="ZINC FINGER PROTEIN"/>
    <property type="match status" value="1"/>
</dbReference>
<comment type="caution">
    <text evidence="5">The sequence shown here is derived from an EMBL/GenBank/DDBJ whole genome shotgun (WGS) entry which is preliminary data.</text>
</comment>
<dbReference type="GO" id="GO:0045041">
    <property type="term" value="P:protein import into mitochondrial intermembrane space"/>
    <property type="evidence" value="ECO:0007669"/>
    <property type="project" value="TreeGrafter"/>
</dbReference>
<keyword evidence="1" id="KW-0479">Metal-binding</keyword>
<keyword evidence="2" id="KW-0863">Zinc-finger</keyword>
<dbReference type="GO" id="GO:0008270">
    <property type="term" value="F:zinc ion binding"/>
    <property type="evidence" value="ECO:0007669"/>
    <property type="project" value="UniProtKB-KW"/>
</dbReference>
<dbReference type="PANTHER" id="PTHR28082:SF1">
    <property type="entry name" value="HELPER OF TIM PROTEIN 13"/>
    <property type="match status" value="1"/>
</dbReference>
<keyword evidence="3" id="KW-0862">Zinc</keyword>
<dbReference type="OrthoDB" id="882119at2"/>
<dbReference type="Pfam" id="PF05495">
    <property type="entry name" value="zf-CHY"/>
    <property type="match status" value="1"/>
</dbReference>
<dbReference type="InterPro" id="IPR052604">
    <property type="entry name" value="Mito_Tim_assembly_helper"/>
</dbReference>
<proteinExistence type="predicted"/>
<sequence length="109" mass="12580">MIEVKGAVVDHETRCIHYHSELDIIAIKFKCCGHYYPCYQCHNDAEDHDIERWPLEQFDTKAVLCGSCQYELAISEYMKAKSCPACAACFNEGCSKHYPIYFKTEGEEK</sequence>
<keyword evidence="6" id="KW-1185">Reference proteome</keyword>
<dbReference type="SUPFAM" id="SSF161219">
    <property type="entry name" value="CHY zinc finger-like"/>
    <property type="match status" value="1"/>
</dbReference>
<dbReference type="AlphaFoldDB" id="A0A9Q8CKB8"/>